<accession>A0A0L0W8H3</accession>
<keyword evidence="1" id="KW-1133">Transmembrane helix</keyword>
<keyword evidence="3" id="KW-1185">Reference proteome</keyword>
<feature type="transmembrane region" description="Helical" evidence="1">
    <location>
        <begin position="459"/>
        <end position="477"/>
    </location>
</feature>
<feature type="transmembrane region" description="Helical" evidence="1">
    <location>
        <begin position="434"/>
        <end position="453"/>
    </location>
</feature>
<dbReference type="OrthoDB" id="2659138at2"/>
<organism evidence="2 3">
    <name type="scientific">Gottschalkia purinilytica</name>
    <name type="common">Clostridium purinilyticum</name>
    <dbReference type="NCBI Taxonomy" id="1503"/>
    <lineage>
        <taxon>Bacteria</taxon>
        <taxon>Bacillati</taxon>
        <taxon>Bacillota</taxon>
        <taxon>Tissierellia</taxon>
        <taxon>Tissierellales</taxon>
        <taxon>Gottschalkiaceae</taxon>
        <taxon>Gottschalkia</taxon>
    </lineage>
</organism>
<feature type="transmembrane region" description="Helical" evidence="1">
    <location>
        <begin position="387"/>
        <end position="406"/>
    </location>
</feature>
<keyword evidence="1" id="KW-0472">Membrane</keyword>
<feature type="transmembrane region" description="Helical" evidence="1">
    <location>
        <begin position="133"/>
        <end position="155"/>
    </location>
</feature>
<feature type="transmembrane region" description="Helical" evidence="1">
    <location>
        <begin position="161"/>
        <end position="189"/>
    </location>
</feature>
<feature type="transmembrane region" description="Helical" evidence="1">
    <location>
        <begin position="201"/>
        <end position="220"/>
    </location>
</feature>
<proteinExistence type="predicted"/>
<gene>
    <name evidence="2" type="ORF">CLPU_12c00200</name>
</gene>
<evidence type="ECO:0000313" key="3">
    <source>
        <dbReference type="Proteomes" id="UP000037267"/>
    </source>
</evidence>
<dbReference type="PATRIC" id="fig|1503.3.peg.302"/>
<feature type="transmembrane region" description="Helical" evidence="1">
    <location>
        <begin position="62"/>
        <end position="83"/>
    </location>
</feature>
<dbReference type="Proteomes" id="UP000037267">
    <property type="component" value="Unassembled WGS sequence"/>
</dbReference>
<feature type="transmembrane region" description="Helical" evidence="1">
    <location>
        <begin position="348"/>
        <end position="367"/>
    </location>
</feature>
<feature type="transmembrane region" description="Helical" evidence="1">
    <location>
        <begin position="497"/>
        <end position="517"/>
    </location>
</feature>
<dbReference type="STRING" id="1503.CLPU_12c00200"/>
<dbReference type="AlphaFoldDB" id="A0A0L0W8H3"/>
<feature type="transmembrane region" description="Helical" evidence="1">
    <location>
        <begin position="523"/>
        <end position="540"/>
    </location>
</feature>
<name>A0A0L0W8H3_GOTPU</name>
<evidence type="ECO:0000256" key="1">
    <source>
        <dbReference type="SAM" id="Phobius"/>
    </source>
</evidence>
<keyword evidence="1" id="KW-0812">Transmembrane</keyword>
<comment type="caution">
    <text evidence="2">The sequence shown here is derived from an EMBL/GenBank/DDBJ whole genome shotgun (WGS) entry which is preliminary data.</text>
</comment>
<dbReference type="RefSeq" id="WP_050355878.1">
    <property type="nucleotide sequence ID" value="NZ_LGSS01000012.1"/>
</dbReference>
<protein>
    <submittedName>
        <fullName evidence="2">Uncharacterized protein</fullName>
    </submittedName>
</protein>
<feature type="transmembrane region" description="Helical" evidence="1">
    <location>
        <begin position="262"/>
        <end position="282"/>
    </location>
</feature>
<dbReference type="EMBL" id="LGSS01000012">
    <property type="protein sequence ID" value="KNF07747.1"/>
    <property type="molecule type" value="Genomic_DNA"/>
</dbReference>
<feature type="transmembrane region" description="Helical" evidence="1">
    <location>
        <begin position="89"/>
        <end position="112"/>
    </location>
</feature>
<reference evidence="3" key="1">
    <citation type="submission" date="2015-07" db="EMBL/GenBank/DDBJ databases">
        <title>Draft genome sequence of the purine-degrading Gottschalkia purinilyticum DSM 1384 (formerly Clostridium purinilyticum).</title>
        <authorList>
            <person name="Poehlein A."/>
            <person name="Schiel-Bengelsdorf B."/>
            <person name="Bengelsdorf F.R."/>
            <person name="Daniel R."/>
            <person name="Duerre P."/>
        </authorList>
    </citation>
    <scope>NUCLEOTIDE SEQUENCE [LARGE SCALE GENOMIC DNA]</scope>
    <source>
        <strain evidence="3">DSM 1384</strain>
    </source>
</reference>
<sequence>MKESISLRILDKFEYLFEKMGVNYKIMRSILKVKFAMDERRVPVNMNGMYDKDKKSLFAKPMVSYGVIGIIVGLLTIIPAPLFVNMNMIIGMIMFMVTMSLISDFSSVLLDVKSKNILMSKPIDLKTINTAKIIHIIAYLFTMVVAISGIALIIGTIKHGVLFFIILSLELILVSLFIIFLTSFLYSVLLKYFDGEKLKDIINYFQIFFSIVLIVGYQFAVRAAQFLNIDSTATLKWWKFFIPSMWFAAPFEIFINNNYKALYIYLTIVAILVPVICIILYIKIVSPYFEKNLSKLNNNKGTKNNFIEKKQKLQMFISKLICQNKTERTFFRFAQNIISRERKLKLKIYPSLAIAVILPFITTSNYFTDVKSISEVIKEISNSNLYFYIYFTIAMISTSTMIISLSENYKGSWIYKALPIESIEYVHKGAIKGLILKYLVPIYVVIAGIFLVIYKGKIILDIIVMFLVMILFTLFAYKRADIELPFSEDVDQVQKQAGSTTIINMIIGGVLALLHYILLKIKFGLIIYTGILVIIIMLFWKKSFIPQKKIYN</sequence>
<evidence type="ECO:0000313" key="2">
    <source>
        <dbReference type="EMBL" id="KNF07747.1"/>
    </source>
</evidence>